<keyword evidence="1" id="KW-1133">Transmembrane helix</keyword>
<name>A0A495IF04_9MICO</name>
<evidence type="ECO:0000313" key="3">
    <source>
        <dbReference type="EMBL" id="RKR74584.1"/>
    </source>
</evidence>
<feature type="transmembrane region" description="Helical" evidence="1">
    <location>
        <begin position="116"/>
        <end position="136"/>
    </location>
</feature>
<dbReference type="AlphaFoldDB" id="A0A495IF04"/>
<sequence length="156" mass="17244">MERRLRRAEWLGLAIVFAVILLIVLWPTPVDRPYDSALRHTLVHLHADGFPRWIDYDFVETSANVIMFAPLGALIASVAMPRLWWSSGVLGLTLSLAVEFTQAEFLPQRFASASDLAANTSGALLGGAVFALVRFARGGRRAQDQRHPHTPRPSDG</sequence>
<evidence type="ECO:0000313" key="4">
    <source>
        <dbReference type="Proteomes" id="UP000280008"/>
    </source>
</evidence>
<gene>
    <name evidence="3" type="ORF">C8E83_1703</name>
</gene>
<proteinExistence type="predicted"/>
<organism evidence="3 4">
    <name type="scientific">Frondihabitans australicus</name>
    <dbReference type="NCBI Taxonomy" id="386892"/>
    <lineage>
        <taxon>Bacteria</taxon>
        <taxon>Bacillati</taxon>
        <taxon>Actinomycetota</taxon>
        <taxon>Actinomycetes</taxon>
        <taxon>Micrococcales</taxon>
        <taxon>Microbacteriaceae</taxon>
        <taxon>Frondihabitans</taxon>
    </lineage>
</organism>
<evidence type="ECO:0000256" key="1">
    <source>
        <dbReference type="SAM" id="Phobius"/>
    </source>
</evidence>
<dbReference type="InterPro" id="IPR006976">
    <property type="entry name" value="VanZ-like"/>
</dbReference>
<reference evidence="3 4" key="1">
    <citation type="submission" date="2018-10" db="EMBL/GenBank/DDBJ databases">
        <title>Sequencing the genomes of 1000 actinobacteria strains.</title>
        <authorList>
            <person name="Klenk H.-P."/>
        </authorList>
    </citation>
    <scope>NUCLEOTIDE SEQUENCE [LARGE SCALE GENOMIC DNA]</scope>
    <source>
        <strain evidence="3 4">DSM 17894</strain>
    </source>
</reference>
<dbReference type="Proteomes" id="UP000280008">
    <property type="component" value="Unassembled WGS sequence"/>
</dbReference>
<feature type="domain" description="VanZ-like" evidence="2">
    <location>
        <begin position="19"/>
        <end position="133"/>
    </location>
</feature>
<evidence type="ECO:0000259" key="2">
    <source>
        <dbReference type="Pfam" id="PF04892"/>
    </source>
</evidence>
<feature type="transmembrane region" description="Helical" evidence="1">
    <location>
        <begin position="7"/>
        <end position="26"/>
    </location>
</feature>
<feature type="transmembrane region" description="Helical" evidence="1">
    <location>
        <begin position="83"/>
        <end position="101"/>
    </location>
</feature>
<protein>
    <submittedName>
        <fullName evidence="3">VanZ like protein</fullName>
    </submittedName>
</protein>
<dbReference type="EMBL" id="RBKS01000001">
    <property type="protein sequence ID" value="RKR74584.1"/>
    <property type="molecule type" value="Genomic_DNA"/>
</dbReference>
<keyword evidence="4" id="KW-1185">Reference proteome</keyword>
<keyword evidence="1" id="KW-0472">Membrane</keyword>
<feature type="transmembrane region" description="Helical" evidence="1">
    <location>
        <begin position="58"/>
        <end position="76"/>
    </location>
</feature>
<dbReference type="Pfam" id="PF04892">
    <property type="entry name" value="VanZ"/>
    <property type="match status" value="1"/>
</dbReference>
<comment type="caution">
    <text evidence="3">The sequence shown here is derived from an EMBL/GenBank/DDBJ whole genome shotgun (WGS) entry which is preliminary data.</text>
</comment>
<dbReference type="RefSeq" id="WP_170159883.1">
    <property type="nucleotide sequence ID" value="NZ_RBKS01000001.1"/>
</dbReference>
<accession>A0A495IF04</accession>
<keyword evidence="1" id="KW-0812">Transmembrane</keyword>